<evidence type="ECO:0000313" key="4">
    <source>
        <dbReference type="Proteomes" id="UP000245252"/>
    </source>
</evidence>
<keyword evidence="1" id="KW-0472">Membrane</keyword>
<reference evidence="3 4" key="1">
    <citation type="submission" date="2018-05" db="EMBL/GenBank/DDBJ databases">
        <title>The draft genome of strain NS-104.</title>
        <authorList>
            <person name="Hang P."/>
            <person name="Jiang J."/>
        </authorList>
    </citation>
    <scope>NUCLEOTIDE SEQUENCE [LARGE SCALE GENOMIC DNA]</scope>
    <source>
        <strain evidence="3 4">NS-104</strain>
    </source>
</reference>
<sequence>MLFRRRKPARLSDKLRELFWPRKGFTRSFRYFRMRLLRLSASPHSIATGFACGIALSWTPFLGFHLVLAIIVSYLLAGNLVAAALGTTVSNPATFPVISALTWETGKWILGTNGEKSHIDLAALFESLDFAQLWEPVLKPMLVGAIPFAAVSSTLLYGLAFLAVRSFQRRRHLRLLERARSQLRYPDEISSV</sequence>
<evidence type="ECO:0000259" key="2">
    <source>
        <dbReference type="Pfam" id="PF09835"/>
    </source>
</evidence>
<keyword evidence="4" id="KW-1185">Reference proteome</keyword>
<comment type="caution">
    <text evidence="3">The sequence shown here is derived from an EMBL/GenBank/DDBJ whole genome shotgun (WGS) entry which is preliminary data.</text>
</comment>
<dbReference type="PANTHER" id="PTHR40547">
    <property type="entry name" value="SLL0298 PROTEIN"/>
    <property type="match status" value="1"/>
</dbReference>
<proteinExistence type="predicted"/>
<dbReference type="Pfam" id="PF09835">
    <property type="entry name" value="DUF2062"/>
    <property type="match status" value="1"/>
</dbReference>
<protein>
    <submittedName>
        <fullName evidence="3">DUF2062 domain-containing protein</fullName>
    </submittedName>
</protein>
<feature type="transmembrane region" description="Helical" evidence="1">
    <location>
        <begin position="64"/>
        <end position="86"/>
    </location>
</feature>
<keyword evidence="1" id="KW-1133">Transmembrane helix</keyword>
<feature type="domain" description="DUF2062" evidence="2">
    <location>
        <begin position="27"/>
        <end position="172"/>
    </location>
</feature>
<keyword evidence="1" id="KW-0812">Transmembrane</keyword>
<organism evidence="3 4">
    <name type="scientific">Metarhizobium album</name>
    <dbReference type="NCBI Taxonomy" id="2182425"/>
    <lineage>
        <taxon>Bacteria</taxon>
        <taxon>Pseudomonadati</taxon>
        <taxon>Pseudomonadota</taxon>
        <taxon>Alphaproteobacteria</taxon>
        <taxon>Hyphomicrobiales</taxon>
        <taxon>Rhizobiaceae</taxon>
        <taxon>Metarhizobium</taxon>
    </lineage>
</organism>
<evidence type="ECO:0000256" key="1">
    <source>
        <dbReference type="SAM" id="Phobius"/>
    </source>
</evidence>
<dbReference type="Proteomes" id="UP000245252">
    <property type="component" value="Unassembled WGS sequence"/>
</dbReference>
<dbReference type="InterPro" id="IPR018639">
    <property type="entry name" value="DUF2062"/>
</dbReference>
<dbReference type="AlphaFoldDB" id="A0A2U2DYY7"/>
<dbReference type="EMBL" id="QFBC01000001">
    <property type="protein sequence ID" value="PWE58422.1"/>
    <property type="molecule type" value="Genomic_DNA"/>
</dbReference>
<name>A0A2U2DYY7_9HYPH</name>
<gene>
    <name evidence="3" type="ORF">DEM27_03530</name>
</gene>
<dbReference type="RefSeq" id="WP_109456937.1">
    <property type="nucleotide sequence ID" value="NZ_QFBC01000001.1"/>
</dbReference>
<feature type="transmembrane region" description="Helical" evidence="1">
    <location>
        <begin position="141"/>
        <end position="164"/>
    </location>
</feature>
<accession>A0A2U2DYY7</accession>
<dbReference type="PANTHER" id="PTHR40547:SF1">
    <property type="entry name" value="SLL0298 PROTEIN"/>
    <property type="match status" value="1"/>
</dbReference>
<evidence type="ECO:0000313" key="3">
    <source>
        <dbReference type="EMBL" id="PWE58422.1"/>
    </source>
</evidence>
<dbReference type="OrthoDB" id="7360463at2"/>